<dbReference type="NCBIfam" id="TIGR00778">
    <property type="entry name" value="ahpD_dom"/>
    <property type="match status" value="1"/>
</dbReference>
<sequence length="114" mass="12398">MSSSGNDFFQEYRNGLKRLKDVSPKTLEGFNGFYHQAMADGSLNIKTKELIALGIGLAIHCENCIWLHTRAAIKAGASTEEILEAAQVGVVMGGGPAFTYLPLVQKIIDQLTEQ</sequence>
<dbReference type="PANTHER" id="PTHR33930">
    <property type="entry name" value="ALKYL HYDROPEROXIDE REDUCTASE AHPD"/>
    <property type="match status" value="1"/>
</dbReference>
<dbReference type="GO" id="GO:0051920">
    <property type="term" value="F:peroxiredoxin activity"/>
    <property type="evidence" value="ECO:0007669"/>
    <property type="project" value="InterPro"/>
</dbReference>
<evidence type="ECO:0000259" key="1">
    <source>
        <dbReference type="Pfam" id="PF02627"/>
    </source>
</evidence>
<reference evidence="2" key="1">
    <citation type="submission" date="2017-02" db="EMBL/GenBank/DDBJ databases">
        <title>Delving into the versatile metabolic prowess of the omnipresent phylum Bacteroidetes.</title>
        <authorList>
            <person name="Nobu M.K."/>
            <person name="Mei R."/>
            <person name="Narihiro T."/>
            <person name="Kuroda K."/>
            <person name="Liu W.-T."/>
        </authorList>
    </citation>
    <scope>NUCLEOTIDE SEQUENCE</scope>
    <source>
        <strain evidence="2">ADurb.Bin276</strain>
    </source>
</reference>
<proteinExistence type="predicted"/>
<dbReference type="InterPro" id="IPR004675">
    <property type="entry name" value="AhpD_core"/>
</dbReference>
<dbReference type="EMBL" id="MWBQ01000094">
    <property type="protein sequence ID" value="OQA57241.1"/>
    <property type="molecule type" value="Genomic_DNA"/>
</dbReference>
<gene>
    <name evidence="2" type="ORF">BWY41_01300</name>
</gene>
<dbReference type="Gene3D" id="1.20.1290.10">
    <property type="entry name" value="AhpD-like"/>
    <property type="match status" value="1"/>
</dbReference>
<comment type="caution">
    <text evidence="2">The sequence shown here is derived from an EMBL/GenBank/DDBJ whole genome shotgun (WGS) entry which is preliminary data.</text>
</comment>
<dbReference type="SUPFAM" id="SSF69118">
    <property type="entry name" value="AhpD-like"/>
    <property type="match status" value="1"/>
</dbReference>
<dbReference type="InterPro" id="IPR003779">
    <property type="entry name" value="CMD-like"/>
</dbReference>
<dbReference type="Pfam" id="PF02627">
    <property type="entry name" value="CMD"/>
    <property type="match status" value="1"/>
</dbReference>
<evidence type="ECO:0000313" key="2">
    <source>
        <dbReference type="EMBL" id="OQA57241.1"/>
    </source>
</evidence>
<protein>
    <submittedName>
        <fullName evidence="2">Carboxymuconolactone decarboxylase family protein</fullName>
    </submittedName>
</protein>
<feature type="domain" description="Carboxymuconolactone decarboxylase-like" evidence="1">
    <location>
        <begin position="24"/>
        <end position="100"/>
    </location>
</feature>
<dbReference type="PANTHER" id="PTHR33930:SF2">
    <property type="entry name" value="BLR3452 PROTEIN"/>
    <property type="match status" value="1"/>
</dbReference>
<dbReference type="Proteomes" id="UP000485569">
    <property type="component" value="Unassembled WGS sequence"/>
</dbReference>
<dbReference type="AlphaFoldDB" id="A0A1V5SSR8"/>
<name>A0A1V5SSR8_9BACT</name>
<dbReference type="InterPro" id="IPR029032">
    <property type="entry name" value="AhpD-like"/>
</dbReference>
<accession>A0A1V5SSR8</accession>
<organism evidence="2">
    <name type="scientific">Candidatus Atribacter allofermentans</name>
    <dbReference type="NCBI Taxonomy" id="1852833"/>
    <lineage>
        <taxon>Bacteria</taxon>
        <taxon>Pseudomonadati</taxon>
        <taxon>Atribacterota</taxon>
        <taxon>Atribacteria</taxon>
        <taxon>Atribacterales</taxon>
        <taxon>Atribacteraceae</taxon>
        <taxon>Atribacter</taxon>
    </lineage>
</organism>